<dbReference type="InterPro" id="IPR036640">
    <property type="entry name" value="ABC1_TM_sf"/>
</dbReference>
<evidence type="ECO:0000256" key="1">
    <source>
        <dbReference type="ARBA" id="ARBA00022692"/>
    </source>
</evidence>
<sequence length="149" mass="15315">MREGARPSGETTSSVANSGGRSVGGDGHGRRRGAAAAAARVPLRRLFAFADWADAALMAVGAAAAAANGMAKPLMTFVVGDVIHAFGSAGANSSRRHDGDDDVVARVTKVRCARVRPLSSPSLLCAPLCCESATCDAKNVHFFFLSRNG</sequence>
<keyword evidence="6" id="KW-1185">Reference proteome</keyword>
<dbReference type="EnsemblPlants" id="ONIVA01G21000.1">
    <property type="protein sequence ID" value="ONIVA01G21000.1"/>
    <property type="gene ID" value="ONIVA01G21000"/>
</dbReference>
<evidence type="ECO:0008006" key="7">
    <source>
        <dbReference type="Google" id="ProtNLM"/>
    </source>
</evidence>
<name>A0A0E0FMR6_ORYNI</name>
<protein>
    <recommendedName>
        <fullName evidence="7">ABC transmembrane type-1 domain-containing protein</fullName>
    </recommendedName>
</protein>
<evidence type="ECO:0000256" key="4">
    <source>
        <dbReference type="SAM" id="MobiDB-lite"/>
    </source>
</evidence>
<evidence type="ECO:0000256" key="3">
    <source>
        <dbReference type="ARBA" id="ARBA00023136"/>
    </source>
</evidence>
<keyword evidence="3" id="KW-0472">Membrane</keyword>
<reference evidence="5" key="2">
    <citation type="submission" date="2018-04" db="EMBL/GenBank/DDBJ databases">
        <title>OnivRS2 (Oryza nivara Reference Sequence Version 2).</title>
        <authorList>
            <person name="Zhang J."/>
            <person name="Kudrna D."/>
            <person name="Lee S."/>
            <person name="Talag J."/>
            <person name="Rajasekar S."/>
            <person name="Welchert J."/>
            <person name="Hsing Y.-I."/>
            <person name="Wing R.A."/>
        </authorList>
    </citation>
    <scope>NUCLEOTIDE SEQUENCE [LARGE SCALE GENOMIC DNA]</scope>
</reference>
<dbReference type="HOGENOM" id="CLU_1752640_0_0_1"/>
<dbReference type="Gramene" id="ONIVA01G21000.1">
    <property type="protein sequence ID" value="ONIVA01G21000.1"/>
    <property type="gene ID" value="ONIVA01G21000"/>
</dbReference>
<evidence type="ECO:0000256" key="2">
    <source>
        <dbReference type="ARBA" id="ARBA00022989"/>
    </source>
</evidence>
<feature type="region of interest" description="Disordered" evidence="4">
    <location>
        <begin position="1"/>
        <end position="30"/>
    </location>
</feature>
<evidence type="ECO:0000313" key="6">
    <source>
        <dbReference type="Proteomes" id="UP000006591"/>
    </source>
</evidence>
<dbReference type="STRING" id="4536.A0A0E0FMR6"/>
<dbReference type="Proteomes" id="UP000006591">
    <property type="component" value="Chromosome 1"/>
</dbReference>
<keyword evidence="2" id="KW-1133">Transmembrane helix</keyword>
<dbReference type="GO" id="GO:0016020">
    <property type="term" value="C:membrane"/>
    <property type="evidence" value="ECO:0007669"/>
    <property type="project" value="InterPro"/>
</dbReference>
<accession>A0A0E0FMR6</accession>
<keyword evidence="1" id="KW-0812">Transmembrane</keyword>
<evidence type="ECO:0000313" key="5">
    <source>
        <dbReference type="EnsemblPlants" id="ONIVA01G21000.1"/>
    </source>
</evidence>
<proteinExistence type="predicted"/>
<dbReference type="AlphaFoldDB" id="A0A0E0FMR6"/>
<reference evidence="5" key="1">
    <citation type="submission" date="2015-04" db="UniProtKB">
        <authorList>
            <consortium name="EnsemblPlants"/>
        </authorList>
    </citation>
    <scope>IDENTIFICATION</scope>
    <source>
        <strain evidence="5">SL10</strain>
    </source>
</reference>
<organism evidence="5">
    <name type="scientific">Oryza nivara</name>
    <name type="common">Indian wild rice</name>
    <name type="synonym">Oryza sativa f. spontanea</name>
    <dbReference type="NCBI Taxonomy" id="4536"/>
    <lineage>
        <taxon>Eukaryota</taxon>
        <taxon>Viridiplantae</taxon>
        <taxon>Streptophyta</taxon>
        <taxon>Embryophyta</taxon>
        <taxon>Tracheophyta</taxon>
        <taxon>Spermatophyta</taxon>
        <taxon>Magnoliopsida</taxon>
        <taxon>Liliopsida</taxon>
        <taxon>Poales</taxon>
        <taxon>Poaceae</taxon>
        <taxon>BOP clade</taxon>
        <taxon>Oryzoideae</taxon>
        <taxon>Oryzeae</taxon>
        <taxon>Oryzinae</taxon>
        <taxon>Oryza</taxon>
    </lineage>
</organism>
<dbReference type="GO" id="GO:0005524">
    <property type="term" value="F:ATP binding"/>
    <property type="evidence" value="ECO:0007669"/>
    <property type="project" value="InterPro"/>
</dbReference>
<dbReference type="Gene3D" id="1.20.1560.10">
    <property type="entry name" value="ABC transporter type 1, transmembrane domain"/>
    <property type="match status" value="1"/>
</dbReference>